<protein>
    <submittedName>
        <fullName evidence="1">Uncharacterized protein</fullName>
    </submittedName>
</protein>
<evidence type="ECO:0000313" key="2">
    <source>
        <dbReference type="Proteomes" id="UP000501534"/>
    </source>
</evidence>
<accession>A0A6M4GRI8</accession>
<evidence type="ECO:0000313" key="1">
    <source>
        <dbReference type="EMBL" id="QJR09398.1"/>
    </source>
</evidence>
<keyword evidence="2" id="KW-1185">Reference proteome</keyword>
<organism evidence="1 2">
    <name type="scientific">Usitatibacter rugosus</name>
    <dbReference type="NCBI Taxonomy" id="2732067"/>
    <lineage>
        <taxon>Bacteria</taxon>
        <taxon>Pseudomonadati</taxon>
        <taxon>Pseudomonadota</taxon>
        <taxon>Betaproteobacteria</taxon>
        <taxon>Nitrosomonadales</taxon>
        <taxon>Usitatibacteraceae</taxon>
        <taxon>Usitatibacter</taxon>
    </lineage>
</organism>
<dbReference type="Proteomes" id="UP000501534">
    <property type="component" value="Chromosome"/>
</dbReference>
<dbReference type="AlphaFoldDB" id="A0A6M4GRI8"/>
<gene>
    <name evidence="1" type="ORF">DSM104443_00442</name>
</gene>
<name>A0A6M4GRI8_9PROT</name>
<proteinExistence type="predicted"/>
<dbReference type="KEGG" id="uru:DSM104443_00442"/>
<reference evidence="1 2" key="1">
    <citation type="submission" date="2020-04" db="EMBL/GenBank/DDBJ databases">
        <title>Usitatibacter rugosus gen. nov., sp. nov. and Usitatibacter palustris sp. nov., novel members of Usitatibacteraceae fam. nov. within the order Nitrosomonadales isolated from soil.</title>
        <authorList>
            <person name="Huber K.J."/>
            <person name="Neumann-Schaal M."/>
            <person name="Geppert A."/>
            <person name="Luckner M."/>
            <person name="Wanner G."/>
            <person name="Overmann J."/>
        </authorList>
    </citation>
    <scope>NUCLEOTIDE SEQUENCE [LARGE SCALE GENOMIC DNA]</scope>
    <source>
        <strain evidence="1 2">0125_3</strain>
    </source>
</reference>
<dbReference type="EMBL" id="CP053069">
    <property type="protein sequence ID" value="QJR09398.1"/>
    <property type="molecule type" value="Genomic_DNA"/>
</dbReference>
<sequence>MAERKRVRRNTLERRCLPKSFKRLFIGSPRTIFKLLETIKKN</sequence>
<dbReference type="RefSeq" id="WP_281359542.1">
    <property type="nucleotide sequence ID" value="NZ_CP053069.1"/>
</dbReference>